<dbReference type="Gene3D" id="2.40.128.590">
    <property type="entry name" value="CpcT/CpeT domain"/>
    <property type="match status" value="1"/>
</dbReference>
<evidence type="ECO:0000256" key="1">
    <source>
        <dbReference type="ARBA" id="ARBA00008206"/>
    </source>
</evidence>
<accession>A0ABU5TZI5</accession>
<dbReference type="PANTHER" id="PTHR35137">
    <property type="entry name" value="CHROMOPHORE LYASE CRL, CHLOROPLASTIC"/>
    <property type="match status" value="1"/>
</dbReference>
<dbReference type="RefSeq" id="WP_323217817.1">
    <property type="nucleotide sequence ID" value="NZ_JAYGHT010000078.1"/>
</dbReference>
<comment type="function">
    <text evidence="3">Covalently attaches a chromophore to Cys residue(s) of phycobiliproteins.</text>
</comment>
<proteinExistence type="inferred from homology"/>
<dbReference type="EC" id="4.-.-.-" evidence="3"/>
<keyword evidence="2 3" id="KW-0456">Lyase</keyword>
<evidence type="ECO:0000256" key="3">
    <source>
        <dbReference type="HAMAP-Rule" id="MF_01460"/>
    </source>
</evidence>
<sequence length="197" mass="22938">MLATQLTLTLSHWLAGEFSNQKQAIENSKDYPHIRVFFRPLPFDFFSGIGFYSEQVYDYDLWTPYRQGVHRVIEQQQEQVYVENYSLKDSIRYAGAGREQSILKTITPDCIERRYNCSMVFKREGNLFRGSVEGKNCLIEKLGCQTYLVSQVELTETTFASMDRGLDINTDEQIWGTRTGPLKFEKCQSYAHELPQN</sequence>
<evidence type="ECO:0000256" key="2">
    <source>
        <dbReference type="ARBA" id="ARBA00023239"/>
    </source>
</evidence>
<comment type="caution">
    <text evidence="4">The sequence shown here is derived from an EMBL/GenBank/DDBJ whole genome shotgun (WGS) entry which is preliminary data.</text>
</comment>
<gene>
    <name evidence="3" type="primary">cpcT</name>
    <name evidence="4" type="ORF">VB854_15250</name>
</gene>
<evidence type="ECO:0000313" key="4">
    <source>
        <dbReference type="EMBL" id="MEA5520304.1"/>
    </source>
</evidence>
<dbReference type="CDD" id="cd16338">
    <property type="entry name" value="CpcT"/>
    <property type="match status" value="1"/>
</dbReference>
<organism evidence="4 5">
    <name type="scientific">Limnoraphis robusta CCNP1315</name>
    <dbReference type="NCBI Taxonomy" id="3110306"/>
    <lineage>
        <taxon>Bacteria</taxon>
        <taxon>Bacillati</taxon>
        <taxon>Cyanobacteriota</taxon>
        <taxon>Cyanophyceae</taxon>
        <taxon>Oscillatoriophycideae</taxon>
        <taxon>Oscillatoriales</taxon>
        <taxon>Sirenicapillariaceae</taxon>
        <taxon>Limnoraphis</taxon>
    </lineage>
</organism>
<protein>
    <recommendedName>
        <fullName evidence="3">Chromophore lyase CpcT/CpeT</fullName>
        <ecNumber evidence="3">4.-.-.-</ecNumber>
    </recommendedName>
</protein>
<dbReference type="PANTHER" id="PTHR35137:SF1">
    <property type="entry name" value="CHROMOPHORE LYASE CRL, CHLOROPLASTIC"/>
    <property type="match status" value="1"/>
</dbReference>
<dbReference type="Proteomes" id="UP001301728">
    <property type="component" value="Unassembled WGS sequence"/>
</dbReference>
<comment type="similarity">
    <text evidence="1 3">Belongs to the CpcT/CpeT biliprotein lyase family.</text>
</comment>
<reference evidence="4 5" key="1">
    <citation type="submission" date="2023-12" db="EMBL/GenBank/DDBJ databases">
        <title>Baltic Sea Cyanobacteria.</title>
        <authorList>
            <person name="Delbaje E."/>
            <person name="Fewer D.P."/>
            <person name="Shishido T.K."/>
        </authorList>
    </citation>
    <scope>NUCLEOTIDE SEQUENCE [LARGE SCALE GENOMIC DNA]</scope>
    <source>
        <strain evidence="4 5">CCNP 1315</strain>
    </source>
</reference>
<keyword evidence="5" id="KW-1185">Reference proteome</keyword>
<dbReference type="EMBL" id="JAYGHT010000078">
    <property type="protein sequence ID" value="MEA5520304.1"/>
    <property type="molecule type" value="Genomic_DNA"/>
</dbReference>
<name>A0ABU5TZI5_9CYAN</name>
<dbReference type="HAMAP" id="MF_01460">
    <property type="entry name" value="Chrphore_lyase_CpxT"/>
    <property type="match status" value="1"/>
</dbReference>
<dbReference type="GO" id="GO:0016829">
    <property type="term" value="F:lyase activity"/>
    <property type="evidence" value="ECO:0007669"/>
    <property type="project" value="UniProtKB-KW"/>
</dbReference>
<dbReference type="InterPro" id="IPR038672">
    <property type="entry name" value="CpcT/CpeT_sf"/>
</dbReference>
<dbReference type="InterPro" id="IPR010404">
    <property type="entry name" value="CpcT/CpeT"/>
</dbReference>
<evidence type="ECO:0000313" key="5">
    <source>
        <dbReference type="Proteomes" id="UP001301728"/>
    </source>
</evidence>
<dbReference type="Pfam" id="PF06206">
    <property type="entry name" value="CpeT"/>
    <property type="match status" value="1"/>
</dbReference>